<comment type="caution">
    <text evidence="2">The sequence shown here is derived from an EMBL/GenBank/DDBJ whole genome shotgun (WGS) entry which is preliminary data.</text>
</comment>
<accession>A0A9W7EH53</accession>
<protein>
    <submittedName>
        <fullName evidence="2">Uncharacterized protein</fullName>
    </submittedName>
</protein>
<dbReference type="OrthoDB" id="10478519at2759"/>
<evidence type="ECO:0000313" key="3">
    <source>
        <dbReference type="Proteomes" id="UP001165085"/>
    </source>
</evidence>
<gene>
    <name evidence="2" type="ORF">TrST_g10817</name>
</gene>
<evidence type="ECO:0000256" key="1">
    <source>
        <dbReference type="SAM" id="MobiDB-lite"/>
    </source>
</evidence>
<dbReference type="AlphaFoldDB" id="A0A9W7EH53"/>
<name>A0A9W7EH53_9STRA</name>
<feature type="region of interest" description="Disordered" evidence="1">
    <location>
        <begin position="1"/>
        <end position="80"/>
    </location>
</feature>
<dbReference type="Proteomes" id="UP001165085">
    <property type="component" value="Unassembled WGS sequence"/>
</dbReference>
<feature type="compositionally biased region" description="Acidic residues" evidence="1">
    <location>
        <begin position="53"/>
        <end position="77"/>
    </location>
</feature>
<reference evidence="3" key="1">
    <citation type="journal article" date="2023" name="Commun. Biol.">
        <title>Genome analysis of Parmales, the sister group of diatoms, reveals the evolutionary specialization of diatoms from phago-mixotrophs to photoautotrophs.</title>
        <authorList>
            <person name="Ban H."/>
            <person name="Sato S."/>
            <person name="Yoshikawa S."/>
            <person name="Yamada K."/>
            <person name="Nakamura Y."/>
            <person name="Ichinomiya M."/>
            <person name="Sato N."/>
            <person name="Blanc-Mathieu R."/>
            <person name="Endo H."/>
            <person name="Kuwata A."/>
            <person name="Ogata H."/>
        </authorList>
    </citation>
    <scope>NUCLEOTIDE SEQUENCE [LARGE SCALE GENOMIC DNA]</scope>
    <source>
        <strain evidence="3">NIES 3701</strain>
    </source>
</reference>
<organism evidence="2 3">
    <name type="scientific">Triparma strigata</name>
    <dbReference type="NCBI Taxonomy" id="1606541"/>
    <lineage>
        <taxon>Eukaryota</taxon>
        <taxon>Sar</taxon>
        <taxon>Stramenopiles</taxon>
        <taxon>Ochrophyta</taxon>
        <taxon>Bolidophyceae</taxon>
        <taxon>Parmales</taxon>
        <taxon>Triparmaceae</taxon>
        <taxon>Triparma</taxon>
    </lineage>
</organism>
<feature type="region of interest" description="Disordered" evidence="1">
    <location>
        <begin position="257"/>
        <end position="280"/>
    </location>
</feature>
<feature type="compositionally biased region" description="Basic and acidic residues" evidence="1">
    <location>
        <begin position="1"/>
        <end position="16"/>
    </location>
</feature>
<dbReference type="EMBL" id="BRXY01000251">
    <property type="protein sequence ID" value="GMH80869.1"/>
    <property type="molecule type" value="Genomic_DNA"/>
</dbReference>
<proteinExistence type="predicted"/>
<feature type="compositionally biased region" description="Low complexity" evidence="1">
    <location>
        <begin position="24"/>
        <end position="33"/>
    </location>
</feature>
<keyword evidence="3" id="KW-1185">Reference proteome</keyword>
<sequence>MDEAAKARKAKLEARRAKLKQKRQAAQQQAELEAGWDPSTMVVKKPIKKLEGDVPDEEPVANDNDYNDDDNEEDTDTDTCRVEPKMTAQGKERSKVKMNWELVKAKTKGGLGTRKAEVVGSLGCIVRKGVDISSLKVSFEERGTALDILHHDPVKPDRVLVTNPLTDVTGWASMKSAEGGVILREKNSLTKGLHDFLKKNKRNNTAINGGVGIGKKGEVDEIGEAIEGLKEMLIAKGVDVEAQLLGGVGDPECSAIAPSGSMTAESGFKSKEKRKTRTRTRNEMLVGWKPSPEKSTKLNCMYRGVPIDVKQKSIIESRPLGSPLRSDDILKANILNDSGLRIKGRDFTSKPSKQARRYLNYIQDAKKRADDSWERKQKEERRQIELKLKQNEVKVFVGVESGDGERPEEEPEIA</sequence>
<evidence type="ECO:0000313" key="2">
    <source>
        <dbReference type="EMBL" id="GMH80869.1"/>
    </source>
</evidence>